<proteinExistence type="predicted"/>
<dbReference type="EMBL" id="FOVD01000010">
    <property type="protein sequence ID" value="SFN88923.1"/>
    <property type="molecule type" value="Genomic_DNA"/>
</dbReference>
<organism evidence="1 2">
    <name type="scientific">Chryseobacterium oleae</name>
    <dbReference type="NCBI Taxonomy" id="491207"/>
    <lineage>
        <taxon>Bacteria</taxon>
        <taxon>Pseudomonadati</taxon>
        <taxon>Bacteroidota</taxon>
        <taxon>Flavobacteriia</taxon>
        <taxon>Flavobacteriales</taxon>
        <taxon>Weeksellaceae</taxon>
        <taxon>Chryseobacterium group</taxon>
        <taxon>Chryseobacterium</taxon>
    </lineage>
</organism>
<accession>A0A1I5CPS0</accession>
<dbReference type="Proteomes" id="UP000198769">
    <property type="component" value="Unassembled WGS sequence"/>
</dbReference>
<dbReference type="RefSeq" id="WP_090027424.1">
    <property type="nucleotide sequence ID" value="NZ_FOVD01000010.1"/>
</dbReference>
<name>A0A1I5CPS0_CHROL</name>
<keyword evidence="2" id="KW-1185">Reference proteome</keyword>
<reference evidence="2" key="1">
    <citation type="submission" date="2016-10" db="EMBL/GenBank/DDBJ databases">
        <authorList>
            <person name="Varghese N."/>
            <person name="Submissions S."/>
        </authorList>
    </citation>
    <scope>NUCLEOTIDE SEQUENCE [LARGE SCALE GENOMIC DNA]</scope>
    <source>
        <strain evidence="2">DSM 25575</strain>
    </source>
</reference>
<gene>
    <name evidence="1" type="ORF">SAMN05421594_4583</name>
</gene>
<dbReference type="AlphaFoldDB" id="A0A1I5CPS0"/>
<sequence>MRKLMQLAFIFVTIVAFAQTKEVIKFRGNILNYSENPYAFFKVIDQREDKQIGTLPFGEQKEVKEVIFPSTPDADFSAWYLKSNQPGKLTDFVLVLKKLKLSTGESDGKKTEGMIDFSAQTFAKTGDKYQFLYKKDTVFTFYDKEVSELMVKNIPTIFSIFIKKSYSLDPTGNSVSLNDLADYSSLVKTNYPALKDAPLKDGIYLDYISFFNQTPEKGDYTLEINNKGDVTKAVKEENGKKTKIPAYKMFAYVEKGKARKSTFSGFMDLDKDENGFYLLANRGHLFPVQSNNVYGMFGLIGGVAGAIEQGARQKKMKSQGTGKVYIDPLTGEYDFSEE</sequence>
<dbReference type="OrthoDB" id="1273001at2"/>
<protein>
    <submittedName>
        <fullName evidence="1">Uncharacterized protein</fullName>
    </submittedName>
</protein>
<evidence type="ECO:0000313" key="2">
    <source>
        <dbReference type="Proteomes" id="UP000198769"/>
    </source>
</evidence>
<evidence type="ECO:0000313" key="1">
    <source>
        <dbReference type="EMBL" id="SFN88923.1"/>
    </source>
</evidence>